<dbReference type="AlphaFoldDB" id="A0A8J7JWV6"/>
<evidence type="ECO:0000313" key="1">
    <source>
        <dbReference type="EMBL" id="MBE9395658.1"/>
    </source>
</evidence>
<dbReference type="EMBL" id="JADEYS010000001">
    <property type="protein sequence ID" value="MBE9395658.1"/>
    <property type="molecule type" value="Genomic_DNA"/>
</dbReference>
<reference evidence="1" key="1">
    <citation type="submission" date="2020-10" db="EMBL/GenBank/DDBJ databases">
        <title>Bacterium isolated from coastal waters sediment.</title>
        <authorList>
            <person name="Chen R.-J."/>
            <person name="Lu D.-C."/>
            <person name="Zhu K.-L."/>
            <person name="Du Z.-J."/>
        </authorList>
    </citation>
    <scope>NUCLEOTIDE SEQUENCE</scope>
    <source>
        <strain evidence="1">N1Y112</strain>
    </source>
</reference>
<keyword evidence="2" id="KW-1185">Reference proteome</keyword>
<protein>
    <submittedName>
        <fullName evidence="1">Uncharacterized protein</fullName>
    </submittedName>
</protein>
<evidence type="ECO:0000313" key="2">
    <source>
        <dbReference type="Proteomes" id="UP000640333"/>
    </source>
</evidence>
<name>A0A8J7JWV6_9GAMM</name>
<sequence length="202" mass="22903">MKILTQGIFDGFCLHYSIFNAFKALNSPSSSAIEFSANHLTKWEKMIGLSPSLQSFASGEGSDFGPLRDVTDVQVKRNFIASCFNVVNEKNLKKDYRPSSISLDDLWDVDFQSAVVILCLQENAILEHPDLGDHWVTIIGKDDETERFLIACSYTPHLHNDTEEKDAVTKRFFNNSIRYAELQVTCIYPESIQLIEVSNRKS</sequence>
<comment type="caution">
    <text evidence="1">The sequence shown here is derived from an EMBL/GenBank/DDBJ whole genome shotgun (WGS) entry which is preliminary data.</text>
</comment>
<dbReference type="Proteomes" id="UP000640333">
    <property type="component" value="Unassembled WGS sequence"/>
</dbReference>
<proteinExistence type="predicted"/>
<gene>
    <name evidence="1" type="ORF">IOQ59_00095</name>
</gene>
<dbReference type="RefSeq" id="WP_193951218.1">
    <property type="nucleotide sequence ID" value="NZ_JADEYS010000001.1"/>
</dbReference>
<organism evidence="1 2">
    <name type="scientific">Pontibacterium sinense</name>
    <dbReference type="NCBI Taxonomy" id="2781979"/>
    <lineage>
        <taxon>Bacteria</taxon>
        <taxon>Pseudomonadati</taxon>
        <taxon>Pseudomonadota</taxon>
        <taxon>Gammaproteobacteria</taxon>
        <taxon>Oceanospirillales</taxon>
        <taxon>Oceanospirillaceae</taxon>
        <taxon>Pontibacterium</taxon>
    </lineage>
</organism>
<accession>A0A8J7JWV6</accession>